<sequence length="233" mass="26148">MKRNDLKRLTGTLAAASILFTLSAAASPARAADTFSKDEISGPTGYFKSDKAQFAFHWKYLKTSKGVQTVLVFGDFNKPQLQVGMPTLNNISKDRRTFTSQYKFVSTKGKLLKQVYYFPLVKLSDTTYRVHLAYHNGARVPSANGKAYTFTKTSKSPAKSYANKYAAKSLKKQYTAELEKSVQKQYQKEKAAGKNVSNPKTNKTVQKRIRNKVNSAVKKSVKQIIKGFNYNVK</sequence>
<organism evidence="2 4">
    <name type="scientific">Lentilactobacillus parakefiri</name>
    <dbReference type="NCBI Taxonomy" id="152332"/>
    <lineage>
        <taxon>Bacteria</taxon>
        <taxon>Bacillati</taxon>
        <taxon>Bacillota</taxon>
        <taxon>Bacilli</taxon>
        <taxon>Lactobacillales</taxon>
        <taxon>Lactobacillaceae</taxon>
        <taxon>Lentilactobacillus</taxon>
    </lineage>
</organism>
<dbReference type="Proteomes" id="UP000214739">
    <property type="component" value="Unassembled WGS sequence"/>
</dbReference>
<evidence type="ECO:0000313" key="5">
    <source>
        <dbReference type="Proteomes" id="UP000294668"/>
    </source>
</evidence>
<keyword evidence="1" id="KW-0732">Signal</keyword>
<feature type="chain" id="PRO_5044569580" evidence="1">
    <location>
        <begin position="32"/>
        <end position="233"/>
    </location>
</feature>
<comment type="caution">
    <text evidence="2">The sequence shown here is derived from an EMBL/GenBank/DDBJ whole genome shotgun (WGS) entry which is preliminary data.</text>
</comment>
<proteinExistence type="predicted"/>
<keyword evidence="5" id="KW-1185">Reference proteome</keyword>
<dbReference type="Proteomes" id="UP000294668">
    <property type="component" value="Unassembled WGS sequence"/>
</dbReference>
<evidence type="ECO:0000313" key="4">
    <source>
        <dbReference type="Proteomes" id="UP000214739"/>
    </source>
</evidence>
<reference evidence="3 5" key="2">
    <citation type="journal article" date="2019" name="Appl. Microbiol. Biotechnol.">
        <title>Uncovering carbohydrate metabolism through a genotype-phenotype association study of 56 lactic acid bacteria genomes.</title>
        <authorList>
            <person name="Buron-Moles G."/>
            <person name="Chailyan A."/>
            <person name="Dolejs I."/>
            <person name="Forster J."/>
            <person name="Miks M.H."/>
        </authorList>
    </citation>
    <scope>NUCLEOTIDE SEQUENCE [LARGE SCALE GENOMIC DNA]</scope>
    <source>
        <strain evidence="3 5">DSM 10551</strain>
    </source>
</reference>
<dbReference type="EMBL" id="PUFL01000009">
    <property type="protein sequence ID" value="TDG94882.1"/>
    <property type="molecule type" value="Genomic_DNA"/>
</dbReference>
<reference evidence="3" key="3">
    <citation type="submission" date="2019-02" db="EMBL/GenBank/DDBJ databases">
        <authorList>
            <person name="Buron G."/>
            <person name="Chaylann A."/>
            <person name="Dolejs I."/>
            <person name="Forster J."/>
            <person name="Miks M.H."/>
        </authorList>
    </citation>
    <scope>NUCLEOTIDE SEQUENCE</scope>
    <source>
        <strain evidence="3">DSM 10551</strain>
    </source>
</reference>
<dbReference type="AlphaFoldDB" id="A0A224V3A1"/>
<evidence type="ECO:0000256" key="1">
    <source>
        <dbReference type="SAM" id="SignalP"/>
    </source>
</evidence>
<feature type="signal peptide" evidence="1">
    <location>
        <begin position="1"/>
        <end position="31"/>
    </location>
</feature>
<evidence type="ECO:0000313" key="3">
    <source>
        <dbReference type="EMBL" id="TDG94882.1"/>
    </source>
</evidence>
<dbReference type="RefSeq" id="WP_057961616.1">
    <property type="nucleotide sequence ID" value="NZ_BAAAXO010000039.1"/>
</dbReference>
<reference evidence="2 4" key="1">
    <citation type="journal article" date="2017" name="Biosci Microbiota Food Health">
        <title>Genomic characterization reconfirms the taxonomic status of Lactobacillus parakefiri.</title>
        <authorList>
            <person name="Tanizawa Y."/>
            <person name="Kobayashi H."/>
            <person name="Kaminuma E."/>
            <person name="Sakamoto M."/>
            <person name="Ohkuma M."/>
            <person name="Nakamura Y."/>
            <person name="Arita M."/>
            <person name="Tohno M."/>
        </authorList>
    </citation>
    <scope>NUCLEOTIDE SEQUENCE [LARGE SCALE GENOMIC DNA]</scope>
    <source>
        <strain evidence="2 4">JCM 8573</strain>
    </source>
</reference>
<gene>
    <name evidence="3" type="ORF">C5L28_000921</name>
    <name evidence="2" type="ORF">LPKJCM_00416</name>
</gene>
<dbReference type="EMBL" id="BDGB01000029">
    <property type="protein sequence ID" value="GAW71336.1"/>
    <property type="molecule type" value="Genomic_DNA"/>
</dbReference>
<dbReference type="OrthoDB" id="2328569at2"/>
<name>A0A224V3A1_9LACO</name>
<protein>
    <submittedName>
        <fullName evidence="2">Uncharacterized protein</fullName>
    </submittedName>
</protein>
<accession>A0A224V3A1</accession>
<evidence type="ECO:0000313" key="2">
    <source>
        <dbReference type="EMBL" id="GAW71336.1"/>
    </source>
</evidence>